<dbReference type="GO" id="GO:0016747">
    <property type="term" value="F:acyltransferase activity, transferring groups other than amino-acyl groups"/>
    <property type="evidence" value="ECO:0007669"/>
    <property type="project" value="InterPro"/>
</dbReference>
<keyword evidence="1 4" id="KW-0808">Transferase</keyword>
<keyword evidence="5" id="KW-1185">Reference proteome</keyword>
<name>A0A4Y9SRH7_9BURK</name>
<organism evidence="4 5">
    <name type="scientific">Duganella callida</name>
    <dbReference type="NCBI Taxonomy" id="2561932"/>
    <lineage>
        <taxon>Bacteria</taxon>
        <taxon>Pseudomonadati</taxon>
        <taxon>Pseudomonadota</taxon>
        <taxon>Betaproteobacteria</taxon>
        <taxon>Burkholderiales</taxon>
        <taxon>Oxalobacteraceae</taxon>
        <taxon>Telluria group</taxon>
        <taxon>Duganella</taxon>
    </lineage>
</organism>
<dbReference type="InterPro" id="IPR050832">
    <property type="entry name" value="Bact_Acetyltransf"/>
</dbReference>
<dbReference type="Pfam" id="PF00583">
    <property type="entry name" value="Acetyltransf_1"/>
    <property type="match status" value="1"/>
</dbReference>
<dbReference type="InterPro" id="IPR000182">
    <property type="entry name" value="GNAT_dom"/>
</dbReference>
<protein>
    <submittedName>
        <fullName evidence="4">GNAT family N-acetyltransferase</fullName>
    </submittedName>
</protein>
<comment type="caution">
    <text evidence="4">The sequence shown here is derived from an EMBL/GenBank/DDBJ whole genome shotgun (WGS) entry which is preliminary data.</text>
</comment>
<dbReference type="PANTHER" id="PTHR43877">
    <property type="entry name" value="AMINOALKYLPHOSPHONATE N-ACETYLTRANSFERASE-RELATED-RELATED"/>
    <property type="match status" value="1"/>
</dbReference>
<dbReference type="AlphaFoldDB" id="A0A4Y9SRH7"/>
<reference evidence="4 5" key="1">
    <citation type="submission" date="2019-03" db="EMBL/GenBank/DDBJ databases">
        <title>Draft Genome Sequence of Duganella callidus sp. nov., a Novel Duganella Species Isolated from Cultivated Soil.</title>
        <authorList>
            <person name="Raths R."/>
            <person name="Peta V."/>
            <person name="Bucking H."/>
        </authorList>
    </citation>
    <scope>NUCLEOTIDE SEQUENCE [LARGE SCALE GENOMIC DNA]</scope>
    <source>
        <strain evidence="4 5">DN04</strain>
    </source>
</reference>
<evidence type="ECO:0000313" key="5">
    <source>
        <dbReference type="Proteomes" id="UP000297729"/>
    </source>
</evidence>
<evidence type="ECO:0000313" key="4">
    <source>
        <dbReference type="EMBL" id="TFW29075.1"/>
    </source>
</evidence>
<proteinExistence type="predicted"/>
<evidence type="ECO:0000259" key="3">
    <source>
        <dbReference type="PROSITE" id="PS51186"/>
    </source>
</evidence>
<dbReference type="Proteomes" id="UP000297729">
    <property type="component" value="Unassembled WGS sequence"/>
</dbReference>
<dbReference type="PROSITE" id="PS51186">
    <property type="entry name" value="GNAT"/>
    <property type="match status" value="1"/>
</dbReference>
<evidence type="ECO:0000256" key="1">
    <source>
        <dbReference type="ARBA" id="ARBA00022679"/>
    </source>
</evidence>
<dbReference type="RefSeq" id="WP_135200441.1">
    <property type="nucleotide sequence ID" value="NZ_SPVG01000042.1"/>
</dbReference>
<dbReference type="SUPFAM" id="SSF55729">
    <property type="entry name" value="Acyl-CoA N-acyltransferases (Nat)"/>
    <property type="match status" value="1"/>
</dbReference>
<sequence>MTIAFETPDQPEVHALIAELDTYLLDLYPPEAVYALDVRTLLQPHIRFAVARDAAGAAVGCGAVVLTPEYGEIKRMYVRPAARGAGMARKLMGALEDTARQAGCAHLVLETGPDQPEALALYERNGFERCGPYGDYPDDPLSVFMRKPLN</sequence>
<dbReference type="Gene3D" id="3.40.630.30">
    <property type="match status" value="1"/>
</dbReference>
<gene>
    <name evidence="4" type="ORF">E4L98_04845</name>
</gene>
<dbReference type="OrthoDB" id="9803233at2"/>
<feature type="domain" description="N-acetyltransferase" evidence="3">
    <location>
        <begin position="1"/>
        <end position="150"/>
    </location>
</feature>
<keyword evidence="2" id="KW-0012">Acyltransferase</keyword>
<accession>A0A4Y9SRH7</accession>
<evidence type="ECO:0000256" key="2">
    <source>
        <dbReference type="ARBA" id="ARBA00023315"/>
    </source>
</evidence>
<dbReference type="EMBL" id="SPVG01000042">
    <property type="protein sequence ID" value="TFW29075.1"/>
    <property type="molecule type" value="Genomic_DNA"/>
</dbReference>
<dbReference type="CDD" id="cd04301">
    <property type="entry name" value="NAT_SF"/>
    <property type="match status" value="1"/>
</dbReference>
<dbReference type="InterPro" id="IPR016181">
    <property type="entry name" value="Acyl_CoA_acyltransferase"/>
</dbReference>
<dbReference type="PANTHER" id="PTHR43877:SF2">
    <property type="entry name" value="AMINOALKYLPHOSPHONATE N-ACETYLTRANSFERASE-RELATED"/>
    <property type="match status" value="1"/>
</dbReference>